<keyword evidence="3 4" id="KW-0326">Glycosidase</keyword>
<sequence length="807" mass="93211">MITSIETKSRNRYESLGNLVDFVQTDQGLIGQTDCGKFRISVFDHGIIRISITRKEEFDDFSYAVVGGPKKVNQQISVKGDQILLSTALLDLHISKYPVRFKFLNKEGHVVNEDDPGFGTSWIGDEVTTYKKLQEGERFIGLGEKTGNLDRRGAGFVNWNTDNFAYPLNSDPLYCSTPFYIGIHNNLTYGIFFDNSNKSHFNFGASNDRFASFMAEDGDMDYYFIYHDNVADIIESYTYLTGRMDMPPMWSLGYQQCRYSYYPDQKIQNIAKTFRQKKIPADVIVLDIHYMDAYKIFTWHPENFPDPKKLIDELREMGFHVVLMCDPGIKKEEGYTTYEDGLRNDVFLKYPDDTYYTGEVWPGWCHFPDFTKAETRNWWGQALKAYTSLGIEGFWNDMNEIATWGQMMPEHVMFDYDGETATTKKGRNVYGMQMARSTYEGAKEQLNGKRPFNLTRAGFSGIQRYAAVWTGDNVAEDEHMLLGVRLVNSFGITGVPFTGYDIGGFSGEASVDLFARWISLGSLSPFFRGHSMINSRDAEPWAFGEEVEEISRNYIQLRYRLMPYIYSVFHEATATGMPISRSLAIDYTHDQWIYDERYQNQYLFGPNIFVAPVPSDQEFCKIYLPEGEWYDFHSGKYFAGSQHVIVESPTEKLPMFIRGGAIIPMQCDVGSLSEKTDGILTIHIYYGRKSSHFEYYEDDGETFKYAEGEYYKRQMYFEPNDGVYHMEKPTGSFKSRYDKICIMLHNFKETTDMVEVNEQQVKVEVMNFSHLKPITKFDPVGPENKMAKEQVKTFTIDNVCDNIKIVF</sequence>
<reference evidence="9" key="1">
    <citation type="submission" date="2023-06" db="EMBL/GenBank/DDBJ databases">
        <title>Genomic of Parafulvivirga corallium.</title>
        <authorList>
            <person name="Wang G."/>
        </authorList>
    </citation>
    <scope>NUCLEOTIDE SEQUENCE</scope>
    <source>
        <strain evidence="9">BMA10</strain>
    </source>
</reference>
<protein>
    <submittedName>
        <fullName evidence="9">Glycoside hydrolase family 31 protein</fullName>
    </submittedName>
</protein>
<dbReference type="InterPro" id="IPR025887">
    <property type="entry name" value="Glyco_hydro_31_N_dom"/>
</dbReference>
<dbReference type="InterPro" id="IPR033403">
    <property type="entry name" value="DUF5110"/>
</dbReference>
<dbReference type="Pfam" id="PF01055">
    <property type="entry name" value="Glyco_hydro_31_2nd"/>
    <property type="match status" value="1"/>
</dbReference>
<feature type="domain" description="Glycosyl hydrolase family 31 C-terminal" evidence="8">
    <location>
        <begin position="576"/>
        <end position="663"/>
    </location>
</feature>
<feature type="domain" description="Glycoside hydrolase family 31 N-terminal" evidence="6">
    <location>
        <begin position="38"/>
        <end position="201"/>
    </location>
</feature>
<dbReference type="GO" id="GO:0016787">
    <property type="term" value="F:hydrolase activity"/>
    <property type="evidence" value="ECO:0007669"/>
    <property type="project" value="UniProtKB-KW"/>
</dbReference>
<dbReference type="InterPro" id="IPR030458">
    <property type="entry name" value="Glyco_hydro_31_AS"/>
</dbReference>
<dbReference type="Pfam" id="PF17137">
    <property type="entry name" value="DUF5110"/>
    <property type="match status" value="1"/>
</dbReference>
<evidence type="ECO:0000259" key="6">
    <source>
        <dbReference type="Pfam" id="PF13802"/>
    </source>
</evidence>
<dbReference type="InterPro" id="IPR000322">
    <property type="entry name" value="Glyco_hydro_31_TIM"/>
</dbReference>
<name>A0ABT8KS99_9BACT</name>
<evidence type="ECO:0000256" key="3">
    <source>
        <dbReference type="ARBA" id="ARBA00023295"/>
    </source>
</evidence>
<dbReference type="CDD" id="cd14752">
    <property type="entry name" value="GH31_N"/>
    <property type="match status" value="1"/>
</dbReference>
<dbReference type="InterPro" id="IPR011013">
    <property type="entry name" value="Gal_mutarotase_sf_dom"/>
</dbReference>
<comment type="similarity">
    <text evidence="1 4">Belongs to the glycosyl hydrolase 31 family.</text>
</comment>
<dbReference type="PROSITE" id="PS00129">
    <property type="entry name" value="GLYCOSYL_HYDROL_F31_1"/>
    <property type="match status" value="1"/>
</dbReference>
<evidence type="ECO:0000259" key="8">
    <source>
        <dbReference type="Pfam" id="PF21365"/>
    </source>
</evidence>
<dbReference type="Gene3D" id="2.60.40.1760">
    <property type="entry name" value="glycosyl hydrolase (family 31)"/>
    <property type="match status" value="1"/>
</dbReference>
<dbReference type="SUPFAM" id="SSF74650">
    <property type="entry name" value="Galactose mutarotase-like"/>
    <property type="match status" value="1"/>
</dbReference>
<dbReference type="Gene3D" id="2.60.40.1180">
    <property type="entry name" value="Golgi alpha-mannosidase II"/>
    <property type="match status" value="2"/>
</dbReference>
<keyword evidence="10" id="KW-1185">Reference proteome</keyword>
<dbReference type="SUPFAM" id="SSF51011">
    <property type="entry name" value="Glycosyl hydrolase domain"/>
    <property type="match status" value="1"/>
</dbReference>
<dbReference type="Gene3D" id="3.20.20.80">
    <property type="entry name" value="Glycosidases"/>
    <property type="match status" value="1"/>
</dbReference>
<dbReference type="CDD" id="cd06604">
    <property type="entry name" value="GH31_glucosidase_II_MalA"/>
    <property type="match status" value="1"/>
</dbReference>
<evidence type="ECO:0000256" key="4">
    <source>
        <dbReference type="RuleBase" id="RU361185"/>
    </source>
</evidence>
<dbReference type="PANTHER" id="PTHR22762:SF166">
    <property type="entry name" value="ALPHA-GLUCOSIDASE"/>
    <property type="match status" value="1"/>
</dbReference>
<dbReference type="RefSeq" id="WP_346753649.1">
    <property type="nucleotide sequence ID" value="NZ_JAUJEA010000008.1"/>
</dbReference>
<feature type="domain" description="DUF5110" evidence="7">
    <location>
        <begin position="680"/>
        <end position="746"/>
    </location>
</feature>
<evidence type="ECO:0000313" key="9">
    <source>
        <dbReference type="EMBL" id="MDN5203626.1"/>
    </source>
</evidence>
<evidence type="ECO:0000313" key="10">
    <source>
        <dbReference type="Proteomes" id="UP001172082"/>
    </source>
</evidence>
<dbReference type="InterPro" id="IPR048395">
    <property type="entry name" value="Glyco_hydro_31_C"/>
</dbReference>
<dbReference type="Proteomes" id="UP001172082">
    <property type="component" value="Unassembled WGS sequence"/>
</dbReference>
<dbReference type="InterPro" id="IPR013780">
    <property type="entry name" value="Glyco_hydro_b"/>
</dbReference>
<organism evidence="9 10">
    <name type="scientific">Splendidivirga corallicola</name>
    <dbReference type="NCBI Taxonomy" id="3051826"/>
    <lineage>
        <taxon>Bacteria</taxon>
        <taxon>Pseudomonadati</taxon>
        <taxon>Bacteroidota</taxon>
        <taxon>Cytophagia</taxon>
        <taxon>Cytophagales</taxon>
        <taxon>Splendidivirgaceae</taxon>
        <taxon>Splendidivirga</taxon>
    </lineage>
</organism>
<evidence type="ECO:0000259" key="5">
    <source>
        <dbReference type="Pfam" id="PF01055"/>
    </source>
</evidence>
<dbReference type="InterPro" id="IPR017853">
    <property type="entry name" value="GH"/>
</dbReference>
<proteinExistence type="inferred from homology"/>
<dbReference type="EMBL" id="JAUJEA010000008">
    <property type="protein sequence ID" value="MDN5203626.1"/>
    <property type="molecule type" value="Genomic_DNA"/>
</dbReference>
<evidence type="ECO:0000256" key="1">
    <source>
        <dbReference type="ARBA" id="ARBA00007806"/>
    </source>
</evidence>
<accession>A0ABT8KS99</accession>
<evidence type="ECO:0000259" key="7">
    <source>
        <dbReference type="Pfam" id="PF17137"/>
    </source>
</evidence>
<dbReference type="Pfam" id="PF21365">
    <property type="entry name" value="Glyco_hydro_31_3rd"/>
    <property type="match status" value="1"/>
</dbReference>
<keyword evidence="2 4" id="KW-0378">Hydrolase</keyword>
<dbReference type="SUPFAM" id="SSF51445">
    <property type="entry name" value="(Trans)glycosidases"/>
    <property type="match status" value="1"/>
</dbReference>
<comment type="caution">
    <text evidence="9">The sequence shown here is derived from an EMBL/GenBank/DDBJ whole genome shotgun (WGS) entry which is preliminary data.</text>
</comment>
<gene>
    <name evidence="9" type="ORF">QQ008_19715</name>
</gene>
<feature type="domain" description="Glycoside hydrolase family 31 TIM barrel" evidence="5">
    <location>
        <begin position="245"/>
        <end position="567"/>
    </location>
</feature>
<dbReference type="PANTHER" id="PTHR22762">
    <property type="entry name" value="ALPHA-GLUCOSIDASE"/>
    <property type="match status" value="1"/>
</dbReference>
<dbReference type="Pfam" id="PF13802">
    <property type="entry name" value="Gal_mutarotas_2"/>
    <property type="match status" value="1"/>
</dbReference>
<evidence type="ECO:0000256" key="2">
    <source>
        <dbReference type="ARBA" id="ARBA00022801"/>
    </source>
</evidence>